<feature type="region of interest" description="Disordered" evidence="1">
    <location>
        <begin position="79"/>
        <end position="115"/>
    </location>
</feature>
<name>A0AAN8XNS0_POLSC</name>
<feature type="compositionally biased region" description="Low complexity" evidence="1">
    <location>
        <begin position="82"/>
        <end position="114"/>
    </location>
</feature>
<dbReference type="Proteomes" id="UP001372834">
    <property type="component" value="Unassembled WGS sequence"/>
</dbReference>
<protein>
    <submittedName>
        <fullName evidence="3">Uncharacterized protein</fullName>
    </submittedName>
</protein>
<feature type="region of interest" description="Disordered" evidence="1">
    <location>
        <begin position="137"/>
        <end position="164"/>
    </location>
</feature>
<dbReference type="EMBL" id="JAWJWE010000001">
    <property type="protein sequence ID" value="KAK6643990.1"/>
    <property type="molecule type" value="Genomic_DNA"/>
</dbReference>
<feature type="signal peptide" evidence="2">
    <location>
        <begin position="1"/>
        <end position="16"/>
    </location>
</feature>
<proteinExistence type="predicted"/>
<keyword evidence="2" id="KW-0732">Signal</keyword>
<evidence type="ECO:0000313" key="3">
    <source>
        <dbReference type="EMBL" id="KAK6643990.1"/>
    </source>
</evidence>
<feature type="chain" id="PRO_5043030998" evidence="2">
    <location>
        <begin position="17"/>
        <end position="164"/>
    </location>
</feature>
<evidence type="ECO:0000256" key="2">
    <source>
        <dbReference type="SAM" id="SignalP"/>
    </source>
</evidence>
<evidence type="ECO:0000313" key="4">
    <source>
        <dbReference type="Proteomes" id="UP001372834"/>
    </source>
</evidence>
<gene>
    <name evidence="3" type="ORF">RUM43_000255</name>
</gene>
<sequence length="164" mass="16279">MSGECLVVALFGCAVAEPPSGYNYNRPSGGFGGGFSGGFGGGHSSGGSYQQVAPGPQTNEGQNLDYALLEQIKQVLLRDEASSGGSHGAPSSSYGAPSSSYGAPSSSYGVPSSGRVVGLDLEGVQQALQVAQFSQQSFASGGGYPSSSYGAPSRAPSGSYGAPY</sequence>
<accession>A0AAN8XNS0</accession>
<comment type="caution">
    <text evidence="3">The sequence shown here is derived from an EMBL/GenBank/DDBJ whole genome shotgun (WGS) entry which is preliminary data.</text>
</comment>
<evidence type="ECO:0000256" key="1">
    <source>
        <dbReference type="SAM" id="MobiDB-lite"/>
    </source>
</evidence>
<feature type="region of interest" description="Disordered" evidence="1">
    <location>
        <begin position="45"/>
        <end position="64"/>
    </location>
</feature>
<reference evidence="3 4" key="1">
    <citation type="submission" date="2023-10" db="EMBL/GenBank/DDBJ databases">
        <title>Genomes of two closely related lineages of the louse Polyplax serrata with different host specificities.</title>
        <authorList>
            <person name="Martinu J."/>
            <person name="Tarabai H."/>
            <person name="Stefka J."/>
            <person name="Hypsa V."/>
        </authorList>
    </citation>
    <scope>NUCLEOTIDE SEQUENCE [LARGE SCALE GENOMIC DNA]</scope>
    <source>
        <strain evidence="3">HR10_N</strain>
    </source>
</reference>
<organism evidence="3 4">
    <name type="scientific">Polyplax serrata</name>
    <name type="common">Common mouse louse</name>
    <dbReference type="NCBI Taxonomy" id="468196"/>
    <lineage>
        <taxon>Eukaryota</taxon>
        <taxon>Metazoa</taxon>
        <taxon>Ecdysozoa</taxon>
        <taxon>Arthropoda</taxon>
        <taxon>Hexapoda</taxon>
        <taxon>Insecta</taxon>
        <taxon>Pterygota</taxon>
        <taxon>Neoptera</taxon>
        <taxon>Paraneoptera</taxon>
        <taxon>Psocodea</taxon>
        <taxon>Troctomorpha</taxon>
        <taxon>Phthiraptera</taxon>
        <taxon>Anoplura</taxon>
        <taxon>Polyplacidae</taxon>
        <taxon>Polyplax</taxon>
    </lineage>
</organism>
<dbReference type="AlphaFoldDB" id="A0AAN8XNS0"/>